<evidence type="ECO:0000256" key="1">
    <source>
        <dbReference type="ARBA" id="ARBA00023125"/>
    </source>
</evidence>
<evidence type="ECO:0000259" key="3">
    <source>
        <dbReference type="PROSITE" id="PS50937"/>
    </source>
</evidence>
<dbReference type="Proteomes" id="UP000244792">
    <property type="component" value="Chromosome"/>
</dbReference>
<protein>
    <submittedName>
        <fullName evidence="4">MerR family transcriptional regulator, heat shock protein HspR</fullName>
    </submittedName>
</protein>
<evidence type="ECO:0000256" key="2">
    <source>
        <dbReference type="SAM" id="Coils"/>
    </source>
</evidence>
<evidence type="ECO:0000313" key="5">
    <source>
        <dbReference type="Proteomes" id="UP000244792"/>
    </source>
</evidence>
<organism evidence="4 5">
    <name type="scientific">Thermodesulfobium acidiphilum</name>
    <dbReference type="NCBI Taxonomy" id="1794699"/>
    <lineage>
        <taxon>Bacteria</taxon>
        <taxon>Pseudomonadati</taxon>
        <taxon>Thermodesulfobiota</taxon>
        <taxon>Thermodesulfobiia</taxon>
        <taxon>Thermodesulfobiales</taxon>
        <taxon>Thermodesulfobiaceae</taxon>
        <taxon>Thermodesulfobium</taxon>
    </lineage>
</organism>
<reference evidence="4 5" key="1">
    <citation type="submission" date="2017-04" db="EMBL/GenBank/DDBJ databases">
        <title>Genomic insights into metabolism of Thermodesulfobium acidiphilum.</title>
        <authorList>
            <person name="Toshchakov S.V."/>
            <person name="Frolov E.N."/>
            <person name="Kublanov I.V."/>
            <person name="Samarov N.I."/>
            <person name="Novikov A."/>
            <person name="Lebedinsky A.V."/>
            <person name="Bonch-Osmolovskaya E.A."/>
            <person name="Chernyh N.A."/>
        </authorList>
    </citation>
    <scope>NUCLEOTIDE SEQUENCE [LARGE SCALE GENOMIC DNA]</scope>
    <source>
        <strain evidence="4 5">3127-1</strain>
    </source>
</reference>
<dbReference type="GO" id="GO:0003700">
    <property type="term" value="F:DNA-binding transcription factor activity"/>
    <property type="evidence" value="ECO:0007669"/>
    <property type="project" value="InterPro"/>
</dbReference>
<sequence length="110" mass="12592">MMPETSGFYAISIVSKMLSIHPQTIRRYEELGLICPKKLDGKTRVFSDEDIEVLKKIQEFTKDLGINIAGVEVILRLSKRVEELESEVSRLNNLLKSISQEKEGENNEPR</sequence>
<dbReference type="Gene3D" id="1.10.1660.10">
    <property type="match status" value="1"/>
</dbReference>
<dbReference type="PANTHER" id="PTHR30204">
    <property type="entry name" value="REDOX-CYCLING DRUG-SENSING TRANSCRIPTIONAL ACTIVATOR SOXR"/>
    <property type="match status" value="1"/>
</dbReference>
<keyword evidence="5" id="KW-1185">Reference proteome</keyword>
<accession>A0A2R4W141</accession>
<dbReference type="SMART" id="SM00422">
    <property type="entry name" value="HTH_MERR"/>
    <property type="match status" value="1"/>
</dbReference>
<dbReference type="RefSeq" id="WP_234405729.1">
    <property type="nucleotide sequence ID" value="NZ_CP020921.1"/>
</dbReference>
<keyword evidence="2" id="KW-0175">Coiled coil</keyword>
<proteinExistence type="predicted"/>
<dbReference type="EMBL" id="CP020921">
    <property type="protein sequence ID" value="AWB10426.1"/>
    <property type="molecule type" value="Genomic_DNA"/>
</dbReference>
<dbReference type="AlphaFoldDB" id="A0A2R4W141"/>
<feature type="domain" description="HTH merR-type" evidence="3">
    <location>
        <begin position="8"/>
        <end position="77"/>
    </location>
</feature>
<dbReference type="InterPro" id="IPR009061">
    <property type="entry name" value="DNA-bd_dom_put_sf"/>
</dbReference>
<name>A0A2R4W141_THEAF</name>
<dbReference type="PANTHER" id="PTHR30204:SF58">
    <property type="entry name" value="HTH-TYPE TRANSCRIPTIONAL REGULATOR YFMP"/>
    <property type="match status" value="1"/>
</dbReference>
<keyword evidence="1" id="KW-0238">DNA-binding</keyword>
<keyword evidence="4" id="KW-0346">Stress response</keyword>
<dbReference type="GO" id="GO:0003677">
    <property type="term" value="F:DNA binding"/>
    <property type="evidence" value="ECO:0007669"/>
    <property type="project" value="UniProtKB-KW"/>
</dbReference>
<dbReference type="PROSITE" id="PS50937">
    <property type="entry name" value="HTH_MERR_2"/>
    <property type="match status" value="1"/>
</dbReference>
<dbReference type="KEGG" id="taci:TDSAC_1077"/>
<feature type="coiled-coil region" evidence="2">
    <location>
        <begin position="74"/>
        <end position="108"/>
    </location>
</feature>
<dbReference type="InterPro" id="IPR047057">
    <property type="entry name" value="MerR_fam"/>
</dbReference>
<gene>
    <name evidence="4" type="ORF">TDSAC_1077</name>
</gene>
<evidence type="ECO:0000313" key="4">
    <source>
        <dbReference type="EMBL" id="AWB10426.1"/>
    </source>
</evidence>
<dbReference type="PROSITE" id="PS00552">
    <property type="entry name" value="HTH_MERR_1"/>
    <property type="match status" value="1"/>
</dbReference>
<dbReference type="SUPFAM" id="SSF46955">
    <property type="entry name" value="Putative DNA-binding domain"/>
    <property type="match status" value="1"/>
</dbReference>
<dbReference type="Pfam" id="PF13591">
    <property type="entry name" value="MerR_2"/>
    <property type="match status" value="1"/>
</dbReference>
<dbReference type="InterPro" id="IPR000551">
    <property type="entry name" value="MerR-type_HTH_dom"/>
</dbReference>